<dbReference type="AlphaFoldDB" id="A0A2S6G676"/>
<evidence type="ECO:0000313" key="1">
    <source>
        <dbReference type="EMBL" id="PPK51353.1"/>
    </source>
</evidence>
<dbReference type="EMBL" id="PTIT01000013">
    <property type="protein sequence ID" value="PPK51353.1"/>
    <property type="molecule type" value="Genomic_DNA"/>
</dbReference>
<reference evidence="1 4" key="1">
    <citation type="submission" date="2018-02" db="EMBL/GenBank/DDBJ databases">
        <title>Deep subsurface shale carbon reservoir microbial communities from Ohio and West Virginia, USA.</title>
        <authorList>
            <person name="Wrighton K."/>
        </authorList>
    </citation>
    <scope>NUCLEOTIDE SEQUENCE [LARGE SCALE GENOMIC DNA]</scope>
    <source>
        <strain evidence="1 4">UTICA-S1B6</strain>
    </source>
</reference>
<organism evidence="2 3">
    <name type="scientific">Marinobacter persicus</name>
    <dbReference type="NCBI Taxonomy" id="930118"/>
    <lineage>
        <taxon>Bacteria</taxon>
        <taxon>Pseudomonadati</taxon>
        <taxon>Pseudomonadota</taxon>
        <taxon>Gammaproteobacteria</taxon>
        <taxon>Pseudomonadales</taxon>
        <taxon>Marinobacteraceae</taxon>
        <taxon>Marinobacter</taxon>
    </lineage>
</organism>
<name>A0A2S6G676_9GAMM</name>
<evidence type="ECO:0000313" key="4">
    <source>
        <dbReference type="Proteomes" id="UP000239648"/>
    </source>
</evidence>
<dbReference type="Proteomes" id="UP000239648">
    <property type="component" value="Unassembled WGS sequence"/>
</dbReference>
<accession>A0A2S6G676</accession>
<proteinExistence type="predicted"/>
<evidence type="ECO:0000313" key="2">
    <source>
        <dbReference type="EMBL" id="PPK54606.1"/>
    </source>
</evidence>
<reference evidence="2 3" key="2">
    <citation type="submission" date="2018-02" db="EMBL/GenBank/DDBJ databases">
        <title>Subsurface microbial communities from deep shales in Ohio and West Virginia, USA.</title>
        <authorList>
            <person name="Wrighton K."/>
        </authorList>
    </citation>
    <scope>NUCLEOTIDE SEQUENCE [LARGE SCALE GENOMIC DNA]</scope>
    <source>
        <strain evidence="2 3">UTICA-S1B9</strain>
    </source>
</reference>
<dbReference type="EMBL" id="PTIU01000012">
    <property type="protein sequence ID" value="PPK54606.1"/>
    <property type="molecule type" value="Genomic_DNA"/>
</dbReference>
<sequence length="41" mass="4845">MKNIIICSDGTWPSLNPAFSYSERKLSKRPFSRNSIELYFF</sequence>
<protein>
    <submittedName>
        <fullName evidence="2">Uncharacterized protein</fullName>
    </submittedName>
</protein>
<keyword evidence="4" id="KW-1185">Reference proteome</keyword>
<dbReference type="Proteomes" id="UP000239446">
    <property type="component" value="Unassembled WGS sequence"/>
</dbReference>
<evidence type="ECO:0000313" key="3">
    <source>
        <dbReference type="Proteomes" id="UP000239446"/>
    </source>
</evidence>
<gene>
    <name evidence="2" type="ORF">B0H24_101250</name>
    <name evidence="1" type="ORF">BY455_11350</name>
</gene>
<comment type="caution">
    <text evidence="2">The sequence shown here is derived from an EMBL/GenBank/DDBJ whole genome shotgun (WGS) entry which is preliminary data.</text>
</comment>